<evidence type="ECO:0000313" key="8">
    <source>
        <dbReference type="Proteomes" id="UP001354989"/>
    </source>
</evidence>
<feature type="transmembrane region" description="Helical" evidence="6">
    <location>
        <begin position="57"/>
        <end position="76"/>
    </location>
</feature>
<sequence length="448" mass="50592">MNILQFDYKKFLEEDIWNVQLKHMPLGKKIGYRSLRVLTLAFNGYVKNTIPLRAAALTYYTLLSIVPVLALAFGVAKGFDLDQKLEAIIYDALKGQQEVATQLVEFSEKMLSNAKGGVVAGIGFLVLFYSVMKLVYSIETSFNDIWQVKQLRSVARKFTDYTTMIIIAPILVIISSSLNVMVVSKLQELTSEVDNSFVNEYLSQGVTMAATLSPYIMLMLLFTVVYLIMPYTKVPVKYAIVAGVIAGFFVQTLQWIYLDLQIGVSSYNAIYGSFAALPLLMIFFQLSWLVVLLGGQLAYSLQSVREHTRTMRLGRIPHRNLRTVGLMVCREVARDFISEKTPPSINDLEERLDVPFFYLDDAVSKLKNAHLIVAVHEGEESDERSGLVPAIPMEHLTVLRVVKALEKVGVSDQALKQSSDFMQLQNRLEQMHEALIEHDLNERIIDIL</sequence>
<dbReference type="InterPro" id="IPR017039">
    <property type="entry name" value="Virul_fac_BrkB"/>
</dbReference>
<feature type="transmembrane region" description="Helical" evidence="6">
    <location>
        <begin position="201"/>
        <end position="229"/>
    </location>
</feature>
<evidence type="ECO:0000256" key="4">
    <source>
        <dbReference type="ARBA" id="ARBA00022989"/>
    </source>
</evidence>
<keyword evidence="4 6" id="KW-1133">Transmembrane helix</keyword>
<evidence type="ECO:0000256" key="2">
    <source>
        <dbReference type="ARBA" id="ARBA00022475"/>
    </source>
</evidence>
<keyword evidence="5 6" id="KW-0472">Membrane</keyword>
<dbReference type="PANTHER" id="PTHR30213">
    <property type="entry name" value="INNER MEMBRANE PROTEIN YHJD"/>
    <property type="match status" value="1"/>
</dbReference>
<reference evidence="7 8" key="1">
    <citation type="submission" date="2021-12" db="EMBL/GenBank/DDBJ databases">
        <title>Genome sequencing of bacteria with rrn-lacking chromosome and rrn-plasmid.</title>
        <authorList>
            <person name="Anda M."/>
            <person name="Iwasaki W."/>
        </authorList>
    </citation>
    <scope>NUCLEOTIDE SEQUENCE [LARGE SCALE GENOMIC DNA]</scope>
    <source>
        <strain evidence="7 8">NBRC 101262</strain>
    </source>
</reference>
<dbReference type="EMBL" id="AP025292">
    <property type="protein sequence ID" value="BDC97992.1"/>
    <property type="molecule type" value="Genomic_DNA"/>
</dbReference>
<dbReference type="RefSeq" id="WP_332919804.1">
    <property type="nucleotide sequence ID" value="NZ_AP025292.1"/>
</dbReference>
<dbReference type="NCBIfam" id="TIGR00765">
    <property type="entry name" value="yihY_not_rbn"/>
    <property type="match status" value="1"/>
</dbReference>
<evidence type="ECO:0000256" key="6">
    <source>
        <dbReference type="SAM" id="Phobius"/>
    </source>
</evidence>
<dbReference type="PANTHER" id="PTHR30213:SF0">
    <property type="entry name" value="UPF0761 MEMBRANE PROTEIN YIHY"/>
    <property type="match status" value="1"/>
</dbReference>
<comment type="subcellular location">
    <subcellularLocation>
        <location evidence="1">Cell membrane</location>
        <topology evidence="1">Multi-pass membrane protein</topology>
    </subcellularLocation>
</comment>
<organism evidence="7 8">
    <name type="scientific">Persicobacter psychrovividus</name>
    <dbReference type="NCBI Taxonomy" id="387638"/>
    <lineage>
        <taxon>Bacteria</taxon>
        <taxon>Pseudomonadati</taxon>
        <taxon>Bacteroidota</taxon>
        <taxon>Cytophagia</taxon>
        <taxon>Cytophagales</taxon>
        <taxon>Persicobacteraceae</taxon>
        <taxon>Persicobacter</taxon>
    </lineage>
</organism>
<dbReference type="Pfam" id="PF03631">
    <property type="entry name" value="Virul_fac_BrkB"/>
    <property type="match status" value="1"/>
</dbReference>
<protein>
    <submittedName>
        <fullName evidence="7">Uncharacterized protein</fullName>
    </submittedName>
</protein>
<accession>A0ABM7VBA9</accession>
<evidence type="ECO:0000313" key="7">
    <source>
        <dbReference type="EMBL" id="BDC97992.1"/>
    </source>
</evidence>
<gene>
    <name evidence="7" type="ORF">PEPS_02730</name>
</gene>
<feature type="transmembrane region" description="Helical" evidence="6">
    <location>
        <begin position="158"/>
        <end position="181"/>
    </location>
</feature>
<evidence type="ECO:0000256" key="3">
    <source>
        <dbReference type="ARBA" id="ARBA00022692"/>
    </source>
</evidence>
<feature type="transmembrane region" description="Helical" evidence="6">
    <location>
        <begin position="118"/>
        <end position="138"/>
    </location>
</feature>
<proteinExistence type="predicted"/>
<dbReference type="Proteomes" id="UP001354989">
    <property type="component" value="Chromosome"/>
</dbReference>
<name>A0ABM7VBA9_9BACT</name>
<keyword evidence="8" id="KW-1185">Reference proteome</keyword>
<keyword evidence="2" id="KW-1003">Cell membrane</keyword>
<feature type="transmembrane region" description="Helical" evidence="6">
    <location>
        <begin position="269"/>
        <end position="293"/>
    </location>
</feature>
<feature type="transmembrane region" description="Helical" evidence="6">
    <location>
        <begin position="236"/>
        <end position="257"/>
    </location>
</feature>
<evidence type="ECO:0000256" key="1">
    <source>
        <dbReference type="ARBA" id="ARBA00004651"/>
    </source>
</evidence>
<evidence type="ECO:0000256" key="5">
    <source>
        <dbReference type="ARBA" id="ARBA00023136"/>
    </source>
</evidence>
<keyword evidence="3 6" id="KW-0812">Transmembrane</keyword>